<dbReference type="NCBIfam" id="TIGR00013">
    <property type="entry name" value="taut"/>
    <property type="match status" value="1"/>
</dbReference>
<protein>
    <recommendedName>
        <fullName evidence="4">Tautomerase</fullName>
        <ecNumber evidence="4">5.3.2.-</ecNumber>
    </recommendedName>
</protein>
<accession>A0A6D2CB51</accession>
<sequence length="72" mass="7974">MPFVNIRITKENGEPTTKQKEEIITGVTDLLAKVLNKNKASTVVIIDEIDTDNYGLGGKSITEVRKEQKATK</sequence>
<keyword evidence="2 4" id="KW-0413">Isomerase</keyword>
<gene>
    <name evidence="6" type="ORF">LS77_001200</name>
</gene>
<dbReference type="GeneID" id="60656291"/>
<dbReference type="Proteomes" id="UP000029870">
    <property type="component" value="Unassembled WGS sequence"/>
</dbReference>
<dbReference type="PANTHER" id="PTHR35530:SF1">
    <property type="entry name" value="2-HYDROXYMUCONATE TAUTOMERASE"/>
    <property type="match status" value="1"/>
</dbReference>
<dbReference type="PANTHER" id="PTHR35530">
    <property type="entry name" value="TAUTOMERASE-RELATED"/>
    <property type="match status" value="1"/>
</dbReference>
<evidence type="ECO:0000313" key="7">
    <source>
        <dbReference type="Proteomes" id="UP000029870"/>
    </source>
</evidence>
<evidence type="ECO:0000313" key="6">
    <source>
        <dbReference type="EMBL" id="TLE06081.1"/>
    </source>
</evidence>
<dbReference type="InterPro" id="IPR018191">
    <property type="entry name" value="4-OT"/>
</dbReference>
<dbReference type="Gene3D" id="3.30.429.10">
    <property type="entry name" value="Macrophage Migration Inhibitory Factor"/>
    <property type="match status" value="1"/>
</dbReference>
<dbReference type="Pfam" id="PF01361">
    <property type="entry name" value="Tautomerase"/>
    <property type="match status" value="1"/>
</dbReference>
<evidence type="ECO:0000256" key="1">
    <source>
        <dbReference type="ARBA" id="ARBA00006723"/>
    </source>
</evidence>
<dbReference type="EMBL" id="JRPH02000003">
    <property type="protein sequence ID" value="TLE06081.1"/>
    <property type="molecule type" value="Genomic_DNA"/>
</dbReference>
<evidence type="ECO:0000256" key="2">
    <source>
        <dbReference type="ARBA" id="ARBA00023235"/>
    </source>
</evidence>
<dbReference type="RefSeq" id="WP_004086112.1">
    <property type="nucleotide sequence ID" value="NZ_CAOUIW010000014.1"/>
</dbReference>
<name>A0A6D2CB51_9HELI</name>
<organism evidence="6 7">
    <name type="scientific">Helicobacter bilis</name>
    <dbReference type="NCBI Taxonomy" id="37372"/>
    <lineage>
        <taxon>Bacteria</taxon>
        <taxon>Pseudomonadati</taxon>
        <taxon>Campylobacterota</taxon>
        <taxon>Epsilonproteobacteria</taxon>
        <taxon>Campylobacterales</taxon>
        <taxon>Helicobacteraceae</taxon>
        <taxon>Helicobacter</taxon>
    </lineage>
</organism>
<feature type="domain" description="4-oxalocrotonate tautomerase-like" evidence="5">
    <location>
        <begin position="2"/>
        <end position="62"/>
    </location>
</feature>
<comment type="caution">
    <text evidence="6">The sequence shown here is derived from an EMBL/GenBank/DDBJ whole genome shotgun (WGS) entry which is preliminary data.</text>
</comment>
<evidence type="ECO:0000259" key="5">
    <source>
        <dbReference type="Pfam" id="PF01361"/>
    </source>
</evidence>
<feature type="active site" description="Proton acceptor; via imino nitrogen" evidence="3">
    <location>
        <position position="2"/>
    </location>
</feature>
<dbReference type="AlphaFoldDB" id="A0A6D2CB51"/>
<evidence type="ECO:0000256" key="3">
    <source>
        <dbReference type="PIRSR" id="PIRSR618191-1"/>
    </source>
</evidence>
<proteinExistence type="inferred from homology"/>
<dbReference type="GO" id="GO:0016853">
    <property type="term" value="F:isomerase activity"/>
    <property type="evidence" value="ECO:0007669"/>
    <property type="project" value="UniProtKB-UniRule"/>
</dbReference>
<dbReference type="SUPFAM" id="SSF55331">
    <property type="entry name" value="Tautomerase/MIF"/>
    <property type="match status" value="1"/>
</dbReference>
<dbReference type="InterPro" id="IPR014347">
    <property type="entry name" value="Tautomerase/MIF_sf"/>
</dbReference>
<comment type="similarity">
    <text evidence="1 4">Belongs to the 4-oxalocrotonate tautomerase family.</text>
</comment>
<dbReference type="EC" id="5.3.2.-" evidence="4"/>
<dbReference type="InterPro" id="IPR004370">
    <property type="entry name" value="4-OT-like_dom"/>
</dbReference>
<reference evidence="6 7" key="1">
    <citation type="journal article" date="2014" name="Genome Announc.">
        <title>Draft genome sequences of eight enterohepatic helicobacter species isolated from both laboratory and wild rodents.</title>
        <authorList>
            <person name="Sheh A."/>
            <person name="Shen Z."/>
            <person name="Fox J.G."/>
        </authorList>
    </citation>
    <scope>NUCLEOTIDE SEQUENCE [LARGE SCALE GENOMIC DNA]</scope>
    <source>
        <strain evidence="6 7">Missouri</strain>
    </source>
</reference>
<evidence type="ECO:0000256" key="4">
    <source>
        <dbReference type="RuleBase" id="RU362032"/>
    </source>
</evidence>